<organism evidence="2">
    <name type="scientific">Anguilla anguilla</name>
    <name type="common">European freshwater eel</name>
    <name type="synonym">Muraena anguilla</name>
    <dbReference type="NCBI Taxonomy" id="7936"/>
    <lineage>
        <taxon>Eukaryota</taxon>
        <taxon>Metazoa</taxon>
        <taxon>Chordata</taxon>
        <taxon>Craniata</taxon>
        <taxon>Vertebrata</taxon>
        <taxon>Euteleostomi</taxon>
        <taxon>Actinopterygii</taxon>
        <taxon>Neopterygii</taxon>
        <taxon>Teleostei</taxon>
        <taxon>Anguilliformes</taxon>
        <taxon>Anguillidae</taxon>
        <taxon>Anguilla</taxon>
    </lineage>
</organism>
<evidence type="ECO:0000256" key="1">
    <source>
        <dbReference type="SAM" id="Phobius"/>
    </source>
</evidence>
<evidence type="ECO:0000313" key="2">
    <source>
        <dbReference type="EMBL" id="JAH30237.1"/>
    </source>
</evidence>
<dbReference type="AlphaFoldDB" id="A0A0E9RN60"/>
<sequence length="58" mass="7240">MYQYWIYLFIFLSNIKIFFLRYSGVDDEMDPEIEEAFEKFCWNQKKDGNEAKRRKSEE</sequence>
<reference evidence="2" key="1">
    <citation type="submission" date="2014-11" db="EMBL/GenBank/DDBJ databases">
        <authorList>
            <person name="Amaro Gonzalez C."/>
        </authorList>
    </citation>
    <scope>NUCLEOTIDE SEQUENCE</scope>
</reference>
<dbReference type="EMBL" id="GBXM01078340">
    <property type="protein sequence ID" value="JAH30237.1"/>
    <property type="molecule type" value="Transcribed_RNA"/>
</dbReference>
<reference evidence="2" key="2">
    <citation type="journal article" date="2015" name="Fish Shellfish Immunol.">
        <title>Early steps in the European eel (Anguilla anguilla)-Vibrio vulnificus interaction in the gills: Role of the RtxA13 toxin.</title>
        <authorList>
            <person name="Callol A."/>
            <person name="Pajuelo D."/>
            <person name="Ebbesson L."/>
            <person name="Teles M."/>
            <person name="MacKenzie S."/>
            <person name="Amaro C."/>
        </authorList>
    </citation>
    <scope>NUCLEOTIDE SEQUENCE</scope>
</reference>
<keyword evidence="1" id="KW-0812">Transmembrane</keyword>
<keyword evidence="1" id="KW-0472">Membrane</keyword>
<name>A0A0E9RN60_ANGAN</name>
<protein>
    <submittedName>
        <fullName evidence="2">Uncharacterized protein</fullName>
    </submittedName>
</protein>
<accession>A0A0E9RN60</accession>
<keyword evidence="1" id="KW-1133">Transmembrane helix</keyword>
<feature type="transmembrane region" description="Helical" evidence="1">
    <location>
        <begin position="6"/>
        <end position="23"/>
    </location>
</feature>
<proteinExistence type="predicted"/>